<proteinExistence type="predicted"/>
<keyword evidence="2" id="KW-0201">Cytochrome c-type biogenesis</keyword>
<name>A0ABP8R752_9SPHI</name>
<feature type="domain" description="Thioredoxin" evidence="6">
    <location>
        <begin position="233"/>
        <end position="374"/>
    </location>
</feature>
<evidence type="ECO:0000256" key="3">
    <source>
        <dbReference type="ARBA" id="ARBA00023157"/>
    </source>
</evidence>
<keyword evidence="4" id="KW-0676">Redox-active center</keyword>
<dbReference type="PANTHER" id="PTHR42852:SF6">
    <property type="entry name" value="THIOL:DISULFIDE INTERCHANGE PROTEIN DSBE"/>
    <property type="match status" value="1"/>
</dbReference>
<organism evidence="7 8">
    <name type="scientific">Sphingobacterium thermophilum</name>
    <dbReference type="NCBI Taxonomy" id="768534"/>
    <lineage>
        <taxon>Bacteria</taxon>
        <taxon>Pseudomonadati</taxon>
        <taxon>Bacteroidota</taxon>
        <taxon>Sphingobacteriia</taxon>
        <taxon>Sphingobacteriales</taxon>
        <taxon>Sphingobacteriaceae</taxon>
        <taxon>Sphingobacterium</taxon>
    </lineage>
</organism>
<dbReference type="Gene3D" id="3.40.30.10">
    <property type="entry name" value="Glutaredoxin"/>
    <property type="match status" value="1"/>
</dbReference>
<dbReference type="PROSITE" id="PS00194">
    <property type="entry name" value="THIOREDOXIN_1"/>
    <property type="match status" value="1"/>
</dbReference>
<evidence type="ECO:0000256" key="4">
    <source>
        <dbReference type="ARBA" id="ARBA00023284"/>
    </source>
</evidence>
<accession>A0ABP8R752</accession>
<dbReference type="InterPro" id="IPR050553">
    <property type="entry name" value="Thioredoxin_ResA/DsbE_sf"/>
</dbReference>
<evidence type="ECO:0000256" key="5">
    <source>
        <dbReference type="SAM" id="SignalP"/>
    </source>
</evidence>
<comment type="caution">
    <text evidence="7">The sequence shown here is derived from an EMBL/GenBank/DDBJ whole genome shotgun (WGS) entry which is preliminary data.</text>
</comment>
<dbReference type="InterPro" id="IPR025380">
    <property type="entry name" value="DUF4369"/>
</dbReference>
<dbReference type="RefSeq" id="WP_345068662.1">
    <property type="nucleotide sequence ID" value="NZ_BAABGR010000035.1"/>
</dbReference>
<evidence type="ECO:0000256" key="2">
    <source>
        <dbReference type="ARBA" id="ARBA00022748"/>
    </source>
</evidence>
<gene>
    <name evidence="7" type="ORF">GCM10023173_23450</name>
</gene>
<keyword evidence="5" id="KW-0732">Signal</keyword>
<feature type="chain" id="PRO_5045667866" evidence="5">
    <location>
        <begin position="19"/>
        <end position="374"/>
    </location>
</feature>
<evidence type="ECO:0000313" key="7">
    <source>
        <dbReference type="EMBL" id="GAA4519856.1"/>
    </source>
</evidence>
<reference evidence="8" key="1">
    <citation type="journal article" date="2019" name="Int. J. Syst. Evol. Microbiol.">
        <title>The Global Catalogue of Microorganisms (GCM) 10K type strain sequencing project: providing services to taxonomists for standard genome sequencing and annotation.</title>
        <authorList>
            <consortium name="The Broad Institute Genomics Platform"/>
            <consortium name="The Broad Institute Genome Sequencing Center for Infectious Disease"/>
            <person name="Wu L."/>
            <person name="Ma J."/>
        </authorList>
    </citation>
    <scope>NUCLEOTIDE SEQUENCE [LARGE SCALE GENOMIC DNA]</scope>
    <source>
        <strain evidence="8">JCM 17858</strain>
    </source>
</reference>
<keyword evidence="8" id="KW-1185">Reference proteome</keyword>
<evidence type="ECO:0000259" key="6">
    <source>
        <dbReference type="PROSITE" id="PS51352"/>
    </source>
</evidence>
<sequence>MKKIAFALLTSIPALAFAQEAFTIKGKVGAYNAPAKVFIQYYEGQQPKIDSAIINNGEFTLSGTVEMPSKGYLVLSPEGKTFGPWVQQADYAEVFLSQGTINVKGESLRSADVSGTKIIEDYKALNALKKPIQEQMMLVDEEFRAASDEQKRNPEFIEGLRSKIMPLYEKSQAIDYEYIKANKNFVALSLMSQSISAENVLEYDKLLSTYPADLKESRFAQALADKIASMKKVAVGAVAPDFTLPDVNGKEVSLSSLRGKYVLLDFWASWCGPCRQENPNVVAAYNKYKDKGFTILGVSLDNPGKKDAWLKAIEDDNLGQWTNVSELKGWKSEVVGLYNIEGIPQNFLLDKEGRIVAAGLRGEALEAKLEELLK</sequence>
<dbReference type="Pfam" id="PF14289">
    <property type="entry name" value="DUF4369"/>
    <property type="match status" value="1"/>
</dbReference>
<dbReference type="Pfam" id="PF00578">
    <property type="entry name" value="AhpC-TSA"/>
    <property type="match status" value="1"/>
</dbReference>
<protein>
    <submittedName>
        <fullName evidence="7">TlpA disulfide reductase family protein</fullName>
    </submittedName>
</protein>
<dbReference type="InterPro" id="IPR036249">
    <property type="entry name" value="Thioredoxin-like_sf"/>
</dbReference>
<dbReference type="InterPro" id="IPR000866">
    <property type="entry name" value="AhpC/TSA"/>
</dbReference>
<dbReference type="InterPro" id="IPR017937">
    <property type="entry name" value="Thioredoxin_CS"/>
</dbReference>
<dbReference type="CDD" id="cd02966">
    <property type="entry name" value="TlpA_like_family"/>
    <property type="match status" value="1"/>
</dbReference>
<comment type="subcellular location">
    <subcellularLocation>
        <location evidence="1">Cell envelope</location>
    </subcellularLocation>
</comment>
<dbReference type="PANTHER" id="PTHR42852">
    <property type="entry name" value="THIOL:DISULFIDE INTERCHANGE PROTEIN DSBE"/>
    <property type="match status" value="1"/>
</dbReference>
<dbReference type="Proteomes" id="UP001500394">
    <property type="component" value="Unassembled WGS sequence"/>
</dbReference>
<evidence type="ECO:0000256" key="1">
    <source>
        <dbReference type="ARBA" id="ARBA00004196"/>
    </source>
</evidence>
<dbReference type="PROSITE" id="PS51352">
    <property type="entry name" value="THIOREDOXIN_2"/>
    <property type="match status" value="1"/>
</dbReference>
<dbReference type="SUPFAM" id="SSF52833">
    <property type="entry name" value="Thioredoxin-like"/>
    <property type="match status" value="1"/>
</dbReference>
<dbReference type="EMBL" id="BAABGR010000035">
    <property type="protein sequence ID" value="GAA4519856.1"/>
    <property type="molecule type" value="Genomic_DNA"/>
</dbReference>
<evidence type="ECO:0000313" key="8">
    <source>
        <dbReference type="Proteomes" id="UP001500394"/>
    </source>
</evidence>
<feature type="signal peptide" evidence="5">
    <location>
        <begin position="1"/>
        <end position="18"/>
    </location>
</feature>
<dbReference type="InterPro" id="IPR013766">
    <property type="entry name" value="Thioredoxin_domain"/>
</dbReference>
<keyword evidence="3" id="KW-1015">Disulfide bond</keyword>